<evidence type="ECO:0000313" key="14">
    <source>
        <dbReference type="Proteomes" id="UP001152797"/>
    </source>
</evidence>
<feature type="transmembrane region" description="Helical" evidence="9">
    <location>
        <begin position="1023"/>
        <end position="1048"/>
    </location>
</feature>
<dbReference type="InterPro" id="IPR027417">
    <property type="entry name" value="P-loop_NTPase"/>
</dbReference>
<dbReference type="InterPro" id="IPR013525">
    <property type="entry name" value="ABC2_TM"/>
</dbReference>
<dbReference type="AlphaFoldDB" id="A0A9P1GLG3"/>
<dbReference type="GO" id="GO:0016020">
    <property type="term" value="C:membrane"/>
    <property type="evidence" value="ECO:0007669"/>
    <property type="project" value="UniProtKB-SubCell"/>
</dbReference>
<evidence type="ECO:0000256" key="7">
    <source>
        <dbReference type="ARBA" id="ARBA00023136"/>
    </source>
</evidence>
<dbReference type="GO" id="GO:0005524">
    <property type="term" value="F:ATP binding"/>
    <property type="evidence" value="ECO:0007669"/>
    <property type="project" value="UniProtKB-KW"/>
</dbReference>
<evidence type="ECO:0000256" key="9">
    <source>
        <dbReference type="SAM" id="Phobius"/>
    </source>
</evidence>
<reference evidence="12" key="1">
    <citation type="submission" date="2022-10" db="EMBL/GenBank/DDBJ databases">
        <authorList>
            <person name="Chen Y."/>
            <person name="Dougan E. K."/>
            <person name="Chan C."/>
            <person name="Rhodes N."/>
            <person name="Thang M."/>
        </authorList>
    </citation>
    <scope>NUCLEOTIDE SEQUENCE</scope>
</reference>
<dbReference type="PANTHER" id="PTHR48041">
    <property type="entry name" value="ABC TRANSPORTER G FAMILY MEMBER 28"/>
    <property type="match status" value="1"/>
</dbReference>
<dbReference type="Pfam" id="PF00856">
    <property type="entry name" value="SET"/>
    <property type="match status" value="1"/>
</dbReference>
<sequence>MFRNGSKESLEGEEENQNFRSLRDKVSNQVKPQEEALGPQINSLRPSSARYSFARARHRAGWHSTQENTPGPGAYDVKDPNAAISASRFCGVSSGRPESARSGRPDSARSGRPDSARRMPEAPREEIPQEFTYPLEAWECTTAATPRKFMVFGTESRDAQVFDMDLLKECAHTRYGLIGPGLVYNPDDRKVRPCSARHSFPRGRNSQVQSVGSGFEGVAPSSYQHDKDSIATKQASSKRRTAQAFSFGRASRFPATKRAEGARTAECVNGGSSLGRRTFNRFFTTASSAGCSSRHRKAATAFAQATEDLEARQPGDVSIFDLSLVVKGAKKGDPPRKILSNVSCSFPPGRLSAVMGASGSGKTSVLTAIRGLQAAGSETCGEVVCNGMPVNMELMRHLVSAVPQEDVFLAALTPREMLSFAAELRLPQSWSERDRNNRVEEVLHLLHIEKCADTAIGDEKIGMRGISGGERRRLSVGMAIIGGLPQVLLCDEPTSGLDSAAASNMVAVLKSLAGRGVTVIAAIHQPSYSVFSEFDFLLLLEAGRIVYSGKVLEAEGYFYKHGSATPDKTNPAHHYVQVVQDESSKWIENWEAFSGNSAGKSPKMDGAVAPKVKHMPTLWEQTNILTRRTLLENFKNKKKFYRGIMTRLPPSIMIGCIFFNMAAVRHSCAKLCRIRRGGPGWPCLTVTAMVHKGRAGTRTFRHQFQRRGLSKSCELVEIDGKGLGVVAVETIAAGQRVLFEEPLLQFSAASTSWKTEVEEQFARASDEIKNKVYKLDDAFDQKSLEGILRTNAFSSDDSDDVVLCEMVSRFNHSCNSNCEQHWDKEIQQMMVYTCTEISAGKELCVRYIDTRGTFSYRQYMLQEKFGFQCRCDVCRLGMDESSDRRRSRMATLAYEVEESQEVSEKLQIIEELLALYDEEGLHDRSFRLWAYEAVKSQACNKTKSLDAPFDEQNRQNPLIESFYAGAATFQQTKGLLKREYYDGVYQVTPYYLAYYIGFLAMQVPWTLAWATPLYLLVGMPMEFYRFGVFVMTSFMVLLLACAAGSAVGAKTRDADGNRSVLMPLIIPSTLFSGYVIPYNQIPLVWKPFYYGSPIMWAMSILETSLYKGAVFEDCDASIPFSQRHCWATGDEYLKHSTSSAAQHLGVFGMFGVCLIYVAFGLLLNIRMIHKAVLNGQV</sequence>
<evidence type="ECO:0000256" key="4">
    <source>
        <dbReference type="ARBA" id="ARBA00022741"/>
    </source>
</evidence>
<name>A0A9P1GLG3_9DINO</name>
<dbReference type="PANTHER" id="PTHR48041:SF91">
    <property type="entry name" value="ABC TRANSPORTER G FAMILY MEMBER 28"/>
    <property type="match status" value="1"/>
</dbReference>
<evidence type="ECO:0000256" key="2">
    <source>
        <dbReference type="ARBA" id="ARBA00022448"/>
    </source>
</evidence>
<accession>A0A9P1GLG3</accession>
<evidence type="ECO:0000256" key="3">
    <source>
        <dbReference type="ARBA" id="ARBA00022692"/>
    </source>
</evidence>
<feature type="region of interest" description="Disordered" evidence="8">
    <location>
        <begin position="195"/>
        <end position="225"/>
    </location>
</feature>
<dbReference type="Pfam" id="PF00005">
    <property type="entry name" value="ABC_tran"/>
    <property type="match status" value="1"/>
</dbReference>
<dbReference type="InterPro" id="IPR010736">
    <property type="entry name" value="SHIPPO-rpt"/>
</dbReference>
<dbReference type="EMBL" id="CAMXCT010006529">
    <property type="protein sequence ID" value="CAI4015402.1"/>
    <property type="molecule type" value="Genomic_DNA"/>
</dbReference>
<dbReference type="Proteomes" id="UP001152797">
    <property type="component" value="Unassembled WGS sequence"/>
</dbReference>
<comment type="subcellular location">
    <subcellularLocation>
        <location evidence="1">Membrane</location>
        <topology evidence="1">Multi-pass membrane protein</topology>
    </subcellularLocation>
</comment>
<dbReference type="EMBL" id="CAMXCT020006529">
    <property type="protein sequence ID" value="CAL1168777.1"/>
    <property type="molecule type" value="Genomic_DNA"/>
</dbReference>
<dbReference type="Gene3D" id="3.40.50.300">
    <property type="entry name" value="P-loop containing nucleotide triphosphate hydrolases"/>
    <property type="match status" value="1"/>
</dbReference>
<feature type="transmembrane region" description="Helical" evidence="9">
    <location>
        <begin position="992"/>
        <end position="1017"/>
    </location>
</feature>
<feature type="domain" description="SET" evidence="10">
    <location>
        <begin position="711"/>
        <end position="848"/>
    </location>
</feature>
<feature type="compositionally biased region" description="Polar residues" evidence="8">
    <location>
        <begin position="40"/>
        <end position="50"/>
    </location>
</feature>
<dbReference type="SUPFAM" id="SSF82199">
    <property type="entry name" value="SET domain"/>
    <property type="match status" value="1"/>
</dbReference>
<dbReference type="PROSITE" id="PS00211">
    <property type="entry name" value="ABC_TRANSPORTER_1"/>
    <property type="match status" value="1"/>
</dbReference>
<evidence type="ECO:0000259" key="11">
    <source>
        <dbReference type="PROSITE" id="PS50893"/>
    </source>
</evidence>
<evidence type="ECO:0000256" key="1">
    <source>
        <dbReference type="ARBA" id="ARBA00004141"/>
    </source>
</evidence>
<dbReference type="Pfam" id="PF19055">
    <property type="entry name" value="ABC2_membrane_7"/>
    <property type="match status" value="1"/>
</dbReference>
<dbReference type="Pfam" id="PF07004">
    <property type="entry name" value="SHIPPO-rpt"/>
    <property type="match status" value="1"/>
</dbReference>
<dbReference type="CDD" id="cd20071">
    <property type="entry name" value="SET_SMYD"/>
    <property type="match status" value="1"/>
</dbReference>
<dbReference type="SMART" id="SM00382">
    <property type="entry name" value="AAA"/>
    <property type="match status" value="1"/>
</dbReference>
<evidence type="ECO:0000256" key="5">
    <source>
        <dbReference type="ARBA" id="ARBA00022840"/>
    </source>
</evidence>
<dbReference type="InterPro" id="IPR043926">
    <property type="entry name" value="ABCG_dom"/>
</dbReference>
<dbReference type="InterPro" id="IPR003593">
    <property type="entry name" value="AAA+_ATPase"/>
</dbReference>
<dbReference type="InterPro" id="IPR003439">
    <property type="entry name" value="ABC_transporter-like_ATP-bd"/>
</dbReference>
<keyword evidence="3 9" id="KW-0812">Transmembrane</keyword>
<evidence type="ECO:0000313" key="13">
    <source>
        <dbReference type="EMBL" id="CAL1168777.1"/>
    </source>
</evidence>
<dbReference type="Gene3D" id="2.170.270.10">
    <property type="entry name" value="SET domain"/>
    <property type="match status" value="1"/>
</dbReference>
<keyword evidence="5" id="KW-0067">ATP-binding</keyword>
<feature type="transmembrane region" description="Helical" evidence="9">
    <location>
        <begin position="1140"/>
        <end position="1163"/>
    </location>
</feature>
<protein>
    <submittedName>
        <fullName evidence="12">Uncharacterized protein</fullName>
    </submittedName>
</protein>
<proteinExistence type="predicted"/>
<feature type="region of interest" description="Disordered" evidence="8">
    <location>
        <begin position="1"/>
        <end position="130"/>
    </location>
</feature>
<dbReference type="GO" id="GO:0140359">
    <property type="term" value="F:ABC-type transporter activity"/>
    <property type="evidence" value="ECO:0007669"/>
    <property type="project" value="InterPro"/>
</dbReference>
<evidence type="ECO:0000256" key="8">
    <source>
        <dbReference type="SAM" id="MobiDB-lite"/>
    </source>
</evidence>
<feature type="domain" description="ABC transporter" evidence="11">
    <location>
        <begin position="317"/>
        <end position="567"/>
    </location>
</feature>
<feature type="compositionally biased region" description="Basic and acidic residues" evidence="8">
    <location>
        <begin position="98"/>
        <end position="127"/>
    </location>
</feature>
<keyword evidence="4" id="KW-0547">Nucleotide-binding</keyword>
<organism evidence="12">
    <name type="scientific">Cladocopium goreaui</name>
    <dbReference type="NCBI Taxonomy" id="2562237"/>
    <lineage>
        <taxon>Eukaryota</taxon>
        <taxon>Sar</taxon>
        <taxon>Alveolata</taxon>
        <taxon>Dinophyceae</taxon>
        <taxon>Suessiales</taxon>
        <taxon>Symbiodiniaceae</taxon>
        <taxon>Cladocopium</taxon>
    </lineage>
</organism>
<comment type="caution">
    <text evidence="12">The sequence shown here is derived from an EMBL/GenBank/DDBJ whole genome shotgun (WGS) entry which is preliminary data.</text>
</comment>
<keyword evidence="2" id="KW-0813">Transport</keyword>
<dbReference type="InterPro" id="IPR001214">
    <property type="entry name" value="SET_dom"/>
</dbReference>
<dbReference type="InterPro" id="IPR050352">
    <property type="entry name" value="ABCG_transporters"/>
</dbReference>
<feature type="transmembrane region" description="Helical" evidence="9">
    <location>
        <begin position="648"/>
        <end position="666"/>
    </location>
</feature>
<feature type="compositionally biased region" description="Basic and acidic residues" evidence="8">
    <location>
        <begin position="1"/>
        <end position="10"/>
    </location>
</feature>
<keyword evidence="14" id="KW-1185">Reference proteome</keyword>
<evidence type="ECO:0000256" key="6">
    <source>
        <dbReference type="ARBA" id="ARBA00022989"/>
    </source>
</evidence>
<evidence type="ECO:0000259" key="10">
    <source>
        <dbReference type="PROSITE" id="PS50280"/>
    </source>
</evidence>
<keyword evidence="6 9" id="KW-1133">Transmembrane helix</keyword>
<reference evidence="13" key="2">
    <citation type="submission" date="2024-04" db="EMBL/GenBank/DDBJ databases">
        <authorList>
            <person name="Chen Y."/>
            <person name="Shah S."/>
            <person name="Dougan E. K."/>
            <person name="Thang M."/>
            <person name="Chan C."/>
        </authorList>
    </citation>
    <scope>NUCLEOTIDE SEQUENCE [LARGE SCALE GENOMIC DNA]</scope>
</reference>
<dbReference type="InterPro" id="IPR017871">
    <property type="entry name" value="ABC_transporter-like_CS"/>
</dbReference>
<dbReference type="OrthoDB" id="66620at2759"/>
<dbReference type="SUPFAM" id="SSF52540">
    <property type="entry name" value="P-loop containing nucleoside triphosphate hydrolases"/>
    <property type="match status" value="1"/>
</dbReference>
<feature type="transmembrane region" description="Helical" evidence="9">
    <location>
        <begin position="1060"/>
        <end position="1078"/>
    </location>
</feature>
<dbReference type="PROSITE" id="PS50893">
    <property type="entry name" value="ABC_TRANSPORTER_2"/>
    <property type="match status" value="1"/>
</dbReference>
<dbReference type="GO" id="GO:0016887">
    <property type="term" value="F:ATP hydrolysis activity"/>
    <property type="evidence" value="ECO:0007669"/>
    <property type="project" value="InterPro"/>
</dbReference>
<gene>
    <name evidence="12" type="ORF">C1SCF055_LOCUS40232</name>
</gene>
<dbReference type="EMBL" id="CAMXCT030006529">
    <property type="protein sequence ID" value="CAL4802714.1"/>
    <property type="molecule type" value="Genomic_DNA"/>
</dbReference>
<dbReference type="InterPro" id="IPR046341">
    <property type="entry name" value="SET_dom_sf"/>
</dbReference>
<keyword evidence="7 9" id="KW-0472">Membrane</keyword>
<dbReference type="Pfam" id="PF01061">
    <property type="entry name" value="ABC2_membrane"/>
    <property type="match status" value="1"/>
</dbReference>
<dbReference type="PROSITE" id="PS50280">
    <property type="entry name" value="SET"/>
    <property type="match status" value="1"/>
</dbReference>
<evidence type="ECO:0000313" key="12">
    <source>
        <dbReference type="EMBL" id="CAI4015402.1"/>
    </source>
</evidence>